<evidence type="ECO:0000313" key="7">
    <source>
        <dbReference type="EMBL" id="MDC0681672.1"/>
    </source>
</evidence>
<reference evidence="7 8" key="1">
    <citation type="submission" date="2023-01" db="EMBL/GenBank/DDBJ databases">
        <title>Minimal conservation of predation-associated metabolite biosynthetic gene clusters underscores biosynthetic potential of Myxococcota including descriptions for ten novel species: Archangium lansinium sp. nov., Myxococcus landrumus sp. nov., Nannocystis bai.</title>
        <authorList>
            <person name="Ahearne A."/>
            <person name="Stevens C."/>
            <person name="Dowd S."/>
        </authorList>
    </citation>
    <scope>NUCLEOTIDE SEQUENCE [LARGE SCALE GENOMIC DNA]</scope>
    <source>
        <strain evidence="7 8">WIWO2</strain>
    </source>
</reference>
<organism evidence="7 8">
    <name type="scientific">Sorangium atrum</name>
    <dbReference type="NCBI Taxonomy" id="2995308"/>
    <lineage>
        <taxon>Bacteria</taxon>
        <taxon>Pseudomonadati</taxon>
        <taxon>Myxococcota</taxon>
        <taxon>Polyangia</taxon>
        <taxon>Polyangiales</taxon>
        <taxon>Polyangiaceae</taxon>
        <taxon>Sorangium</taxon>
    </lineage>
</organism>
<name>A0ABT5C5N9_9BACT</name>
<dbReference type="Gene3D" id="3.40.190.10">
    <property type="entry name" value="Periplasmic binding protein-like II"/>
    <property type="match status" value="2"/>
</dbReference>
<evidence type="ECO:0000313" key="8">
    <source>
        <dbReference type="Proteomes" id="UP001217485"/>
    </source>
</evidence>
<dbReference type="CDD" id="cd08504">
    <property type="entry name" value="PBP2_OppA"/>
    <property type="match status" value="1"/>
</dbReference>
<dbReference type="Gene3D" id="3.10.105.10">
    <property type="entry name" value="Dipeptide-binding Protein, Domain 3"/>
    <property type="match status" value="1"/>
</dbReference>
<feature type="region of interest" description="Disordered" evidence="5">
    <location>
        <begin position="352"/>
        <end position="372"/>
    </location>
</feature>
<comment type="similarity">
    <text evidence="2">Belongs to the bacterial solute-binding protein 5 family.</text>
</comment>
<keyword evidence="4" id="KW-0732">Signal</keyword>
<dbReference type="InterPro" id="IPR039424">
    <property type="entry name" value="SBP_5"/>
</dbReference>
<dbReference type="PROSITE" id="PS51257">
    <property type="entry name" value="PROKAR_LIPOPROTEIN"/>
    <property type="match status" value="1"/>
</dbReference>
<evidence type="ECO:0000256" key="1">
    <source>
        <dbReference type="ARBA" id="ARBA00004196"/>
    </source>
</evidence>
<accession>A0ABT5C5N9</accession>
<keyword evidence="8" id="KW-1185">Reference proteome</keyword>
<evidence type="ECO:0000259" key="6">
    <source>
        <dbReference type="Pfam" id="PF00496"/>
    </source>
</evidence>
<feature type="domain" description="Solute-binding protein family 5" evidence="6">
    <location>
        <begin position="103"/>
        <end position="162"/>
    </location>
</feature>
<dbReference type="SUPFAM" id="SSF53850">
    <property type="entry name" value="Periplasmic binding protein-like II"/>
    <property type="match status" value="2"/>
</dbReference>
<comment type="caution">
    <text evidence="7">The sequence shown here is derived from an EMBL/GenBank/DDBJ whole genome shotgun (WGS) entry which is preliminary data.</text>
</comment>
<gene>
    <name evidence="7" type="ORF">POL72_28285</name>
</gene>
<evidence type="ECO:0000256" key="2">
    <source>
        <dbReference type="ARBA" id="ARBA00005695"/>
    </source>
</evidence>
<proteinExistence type="inferred from homology"/>
<dbReference type="RefSeq" id="WP_272098938.1">
    <property type="nucleotide sequence ID" value="NZ_JAQNDK010000003.1"/>
</dbReference>
<evidence type="ECO:0000256" key="3">
    <source>
        <dbReference type="ARBA" id="ARBA00022448"/>
    </source>
</evidence>
<dbReference type="Pfam" id="PF00496">
    <property type="entry name" value="SBP_bac_5"/>
    <property type="match status" value="2"/>
</dbReference>
<comment type="subcellular location">
    <subcellularLocation>
        <location evidence="1">Cell envelope</location>
    </subcellularLocation>
</comment>
<dbReference type="PANTHER" id="PTHR30290">
    <property type="entry name" value="PERIPLASMIC BINDING COMPONENT OF ABC TRANSPORTER"/>
    <property type="match status" value="1"/>
</dbReference>
<dbReference type="InterPro" id="IPR000914">
    <property type="entry name" value="SBP_5_dom"/>
</dbReference>
<feature type="compositionally biased region" description="Low complexity" evidence="5">
    <location>
        <begin position="362"/>
        <end position="372"/>
    </location>
</feature>
<dbReference type="Gene3D" id="3.90.76.10">
    <property type="entry name" value="Dipeptide-binding Protein, Domain 1"/>
    <property type="match status" value="2"/>
</dbReference>
<keyword evidence="3" id="KW-0813">Transport</keyword>
<protein>
    <submittedName>
        <fullName evidence="7">ABC transporter substrate-binding protein</fullName>
    </submittedName>
</protein>
<dbReference type="EMBL" id="JAQNDK010000003">
    <property type="protein sequence ID" value="MDC0681672.1"/>
    <property type="molecule type" value="Genomic_DNA"/>
</dbReference>
<evidence type="ECO:0000256" key="5">
    <source>
        <dbReference type="SAM" id="MobiDB-lite"/>
    </source>
</evidence>
<feature type="domain" description="Solute-binding protein family 5" evidence="6">
    <location>
        <begin position="372"/>
        <end position="712"/>
    </location>
</feature>
<feature type="region of interest" description="Disordered" evidence="5">
    <location>
        <begin position="795"/>
        <end position="818"/>
    </location>
</feature>
<dbReference type="PANTHER" id="PTHR30290:SF10">
    <property type="entry name" value="PERIPLASMIC OLIGOPEPTIDE-BINDING PROTEIN-RELATED"/>
    <property type="match status" value="1"/>
</dbReference>
<sequence length="818" mass="88641">MQRASERRGAGGAGGGGSVGCGARGAAAALGLVILALSACSEGEGGYAGTTARVGKDTETLYINNGSEPEYLDPGKSNDSASSTLVQQMFEGLTTYGAGDLRPVQGVATHWEQSDDNRLFRFHLRPEARWSDGKPVTAHDFEYAWKRVLRPSTASLAATNLYVLKNGELFSLGKLKALREAAPLRAAPRPDAPSALDLPKGAFVVVLARSPIQVDTAIAPLAALPEGSAAVTFAKGDAKGGAGDRLSFGAAGGGSAGGGAAGGDAAAGGAAPLGSAPGGGWQGAVVDIVRVGPPCKCNGAADRWFEIERGGARGFLPGCALVPPAGNGNPGKESAGGAPRSEAYAVVTPHTSLPTYEPAAPPSGSAAQGDPPVGFVPDALLVEDDGAVGVRATDDLTLDVQLEQPTPYFTDLTSYVTLFPVRKDVIEAFEKRGEPELWFRPENIVVNGPYTLDEWKFRYEITMKRNPMYWNHDKLKIHRVVWLEVELYNATMNIYKAGDLDYLGDNTSLPAEHMDWLSTKRDFQRYPYLSIYWFEFNTKKPPVDDARVRWALNLAVDKRQIVEKVTRAGQMPATHYVPDYTGSGYDEAVAEDRKLGVDPFSSPDVSFNPERARAMLAEAGYEVVREGDGYRAKSFPALELLYNTSEGHKQIAVAVQDMWKRHLGISVTLRNEEWKVMLKNVRDGHYQVVRFGWIGEYNHPATWLGTLLSYSPQNRTGWADQEFDDLMRAAAATADPKESIRAFRKAEKRALDGMPKLPLYFYTKSTLVKPWVKGFKGNSRGLQLVKWLWNDPSWRDNPSNETASPELEFPTPGRLGAP</sequence>
<dbReference type="Proteomes" id="UP001217485">
    <property type="component" value="Unassembled WGS sequence"/>
</dbReference>
<evidence type="ECO:0000256" key="4">
    <source>
        <dbReference type="ARBA" id="ARBA00022729"/>
    </source>
</evidence>